<feature type="transmembrane region" description="Helical" evidence="1">
    <location>
        <begin position="244"/>
        <end position="264"/>
    </location>
</feature>
<evidence type="ECO:0000313" key="3">
    <source>
        <dbReference type="Proteomes" id="UP001295740"/>
    </source>
</evidence>
<keyword evidence="1" id="KW-0812">Transmembrane</keyword>
<dbReference type="PANTHER" id="PTHR32251">
    <property type="entry name" value="3-OXO-5-ALPHA-STEROID 4-DEHYDROGENASE"/>
    <property type="match status" value="1"/>
</dbReference>
<keyword evidence="1" id="KW-0472">Membrane</keyword>
<feature type="transmembrane region" description="Helical" evidence="1">
    <location>
        <begin position="180"/>
        <end position="206"/>
    </location>
</feature>
<accession>A0AAI8VIV4</accession>
<dbReference type="PANTHER" id="PTHR32251:SF17">
    <property type="entry name" value="STEROID 5-ALPHA REDUCTASE C-TERMINAL DOMAIN-CONTAINING PROTEIN"/>
    <property type="match status" value="1"/>
</dbReference>
<keyword evidence="1" id="KW-1133">Transmembrane helix</keyword>
<sequence length="336" mass="36448">MTLLQKLLHLTDFRNPFLRTLVPSVAAAFAIQTVVALPSIALQSERLYDASGSATFLAVSLLSLYLPGARSKVAASVASSGPGVYGVLSRWWPSLLAPFARGAGRAVVLNWRSVAMTAAVGVWSVRLGSYLLSRILSSGHDSRFDSIRKSPPKFAAAWLGQATWVSQCLMPVVAVNSVPALAFAALPAVLATDVLGIALFVGGFGFEIAADRQKSRWLRERREKSHEEDFLTKGLWSRSQYPNYFGECMLWTGIATMAAGVLMTNPVQVGFGLSGGLSGSLLALGLSYASPAFTSFLLLKVTGIPMSEKKYDKRYGDRKDYLVWKQNTPKFFPKIT</sequence>
<dbReference type="Proteomes" id="UP001295740">
    <property type="component" value="Unassembled WGS sequence"/>
</dbReference>
<comment type="caution">
    <text evidence="2">The sequence shown here is derived from an EMBL/GenBank/DDBJ whole genome shotgun (WGS) entry which is preliminary data.</text>
</comment>
<gene>
    <name evidence="2" type="ORF">KHLLAP_LOCUS5889</name>
</gene>
<feature type="transmembrane region" description="Helical" evidence="1">
    <location>
        <begin position="276"/>
        <end position="299"/>
    </location>
</feature>
<feature type="transmembrane region" description="Helical" evidence="1">
    <location>
        <begin position="113"/>
        <end position="133"/>
    </location>
</feature>
<dbReference type="EMBL" id="CAUWAG010000007">
    <property type="protein sequence ID" value="CAJ2505421.1"/>
    <property type="molecule type" value="Genomic_DNA"/>
</dbReference>
<organism evidence="2 3">
    <name type="scientific">Anthostomella pinea</name>
    <dbReference type="NCBI Taxonomy" id="933095"/>
    <lineage>
        <taxon>Eukaryota</taxon>
        <taxon>Fungi</taxon>
        <taxon>Dikarya</taxon>
        <taxon>Ascomycota</taxon>
        <taxon>Pezizomycotina</taxon>
        <taxon>Sordariomycetes</taxon>
        <taxon>Xylariomycetidae</taxon>
        <taxon>Xylariales</taxon>
        <taxon>Xylariaceae</taxon>
        <taxon>Anthostomella</taxon>
    </lineage>
</organism>
<dbReference type="PROSITE" id="PS50244">
    <property type="entry name" value="S5A_REDUCTASE"/>
    <property type="match status" value="1"/>
</dbReference>
<protein>
    <submittedName>
        <fullName evidence="2">Uu.00g128150.m01.CDS01</fullName>
    </submittedName>
</protein>
<reference evidence="2" key="1">
    <citation type="submission" date="2023-10" db="EMBL/GenBank/DDBJ databases">
        <authorList>
            <person name="Hackl T."/>
        </authorList>
    </citation>
    <scope>NUCLEOTIDE SEQUENCE</scope>
</reference>
<feature type="transmembrane region" description="Helical" evidence="1">
    <location>
        <begin position="21"/>
        <end position="41"/>
    </location>
</feature>
<dbReference type="AlphaFoldDB" id="A0AAI8VIV4"/>
<dbReference type="GO" id="GO:0016020">
    <property type="term" value="C:membrane"/>
    <property type="evidence" value="ECO:0007669"/>
    <property type="project" value="TreeGrafter"/>
</dbReference>
<dbReference type="Gene3D" id="1.20.120.1630">
    <property type="match status" value="1"/>
</dbReference>
<evidence type="ECO:0000256" key="1">
    <source>
        <dbReference type="SAM" id="Phobius"/>
    </source>
</evidence>
<dbReference type="Pfam" id="PF06966">
    <property type="entry name" value="DUF1295"/>
    <property type="match status" value="2"/>
</dbReference>
<keyword evidence="3" id="KW-1185">Reference proteome</keyword>
<dbReference type="InterPro" id="IPR010721">
    <property type="entry name" value="UstE-like"/>
</dbReference>
<evidence type="ECO:0000313" key="2">
    <source>
        <dbReference type="EMBL" id="CAJ2505421.1"/>
    </source>
</evidence>
<proteinExistence type="predicted"/>
<name>A0AAI8VIV4_9PEZI</name>